<keyword evidence="2" id="KW-1185">Reference proteome</keyword>
<dbReference type="Pfam" id="PF09898">
    <property type="entry name" value="DUF2125"/>
    <property type="match status" value="1"/>
</dbReference>
<dbReference type="Proteomes" id="UP001597474">
    <property type="component" value="Unassembled WGS sequence"/>
</dbReference>
<proteinExistence type="predicted"/>
<dbReference type="EMBL" id="JBHUMP010000009">
    <property type="protein sequence ID" value="MFD2740195.1"/>
    <property type="molecule type" value="Genomic_DNA"/>
</dbReference>
<reference evidence="2" key="1">
    <citation type="journal article" date="2019" name="Int. J. Syst. Evol. Microbiol.">
        <title>The Global Catalogue of Microorganisms (GCM) 10K type strain sequencing project: providing services to taxonomists for standard genome sequencing and annotation.</title>
        <authorList>
            <consortium name="The Broad Institute Genomics Platform"/>
            <consortium name="The Broad Institute Genome Sequencing Center for Infectious Disease"/>
            <person name="Wu L."/>
            <person name="Ma J."/>
        </authorList>
    </citation>
    <scope>NUCLEOTIDE SEQUENCE [LARGE SCALE GENOMIC DNA]</scope>
    <source>
        <strain evidence="2">TISTR 2562</strain>
    </source>
</reference>
<sequence length="334" mass="36072">MRRFVLFAAMLAALWSGWWWLVATGTERFLDQAAQTSAGEGWQLDFAGFEIGGYPLRLEGELAQPTLTAPARGLSVAADRLGLSAPAYWPGHVSLGLPETPISLQSPSGTARLELSDGHGVLRLRPGAALELQRLQLIVAAWRLENDLGELIAGDVLRGLAEQDAQDAATYHISMDAGELTPGAALRGLLDLPAEWPVTFDGFAAEMRATFDRPFDRHARADRLPQPRALDLARLEAIWGALRLSAAGQLSIDAEGIPTGALRLEVENWPMLLDLAQAAGLLQPRMRGQTEMMFRALANLGGEAEALDLTLHFADGEMALGPIRLGPAPRLLLR</sequence>
<gene>
    <name evidence="1" type="ORF">ACFSUD_11475</name>
</gene>
<dbReference type="InterPro" id="IPR018666">
    <property type="entry name" value="DUF2125"/>
</dbReference>
<accession>A0ABW5U3K5</accession>
<protein>
    <submittedName>
        <fullName evidence="1">DUF2125 domain-containing protein</fullName>
    </submittedName>
</protein>
<comment type="caution">
    <text evidence="1">The sequence shown here is derived from an EMBL/GenBank/DDBJ whole genome shotgun (WGS) entry which is preliminary data.</text>
</comment>
<evidence type="ECO:0000313" key="2">
    <source>
        <dbReference type="Proteomes" id="UP001597474"/>
    </source>
</evidence>
<name>A0ABW5U3K5_9RHOB</name>
<organism evidence="1 2">
    <name type="scientific">Sulfitobacter aestuarii</name>
    <dbReference type="NCBI Taxonomy" id="2161676"/>
    <lineage>
        <taxon>Bacteria</taxon>
        <taxon>Pseudomonadati</taxon>
        <taxon>Pseudomonadota</taxon>
        <taxon>Alphaproteobacteria</taxon>
        <taxon>Rhodobacterales</taxon>
        <taxon>Roseobacteraceae</taxon>
        <taxon>Sulfitobacter</taxon>
    </lineage>
</organism>
<dbReference type="RefSeq" id="WP_386374523.1">
    <property type="nucleotide sequence ID" value="NZ_JBHUMP010000009.1"/>
</dbReference>
<evidence type="ECO:0000313" key="1">
    <source>
        <dbReference type="EMBL" id="MFD2740195.1"/>
    </source>
</evidence>